<dbReference type="Proteomes" id="UP001152747">
    <property type="component" value="Unassembled WGS sequence"/>
</dbReference>
<dbReference type="OrthoDB" id="5867859at2759"/>
<sequence>MQQQQSTNNSEEDGTKQKHKKKGADASTRKKAKKSGEKERDLEKTKRRKDVAVKKSIFNSPVKTEQQMKKEKQEGFFKSIFQRAKTSFTGKLDKSDDSFIAAPETIQKAVDVRAEYGCPEDYGMPPDKPIDSNYDNNGALFVKGRPFWCLKDEKPPPPKHCVMSTAMRKFMDKSWQMADPITEPTDLDPYHNLEYIQARDWIYMKNDKQIFSNTIRSLGLMANMKIKRSEKSEIDLDTTTQVMSKSTMTFVAANKLIQYNRKNRHDLTNTIAFTPGITKKQRIKHPGLHGKKG</sequence>
<feature type="region of interest" description="Disordered" evidence="1">
    <location>
        <begin position="1"/>
        <end position="70"/>
    </location>
</feature>
<accession>A0A9P1N7C6</accession>
<organism evidence="2 3">
    <name type="scientific">Caenorhabditis angaria</name>
    <dbReference type="NCBI Taxonomy" id="860376"/>
    <lineage>
        <taxon>Eukaryota</taxon>
        <taxon>Metazoa</taxon>
        <taxon>Ecdysozoa</taxon>
        <taxon>Nematoda</taxon>
        <taxon>Chromadorea</taxon>
        <taxon>Rhabditida</taxon>
        <taxon>Rhabditina</taxon>
        <taxon>Rhabditomorpha</taxon>
        <taxon>Rhabditoidea</taxon>
        <taxon>Rhabditidae</taxon>
        <taxon>Peloderinae</taxon>
        <taxon>Caenorhabditis</taxon>
    </lineage>
</organism>
<reference evidence="2" key="1">
    <citation type="submission" date="2022-11" db="EMBL/GenBank/DDBJ databases">
        <authorList>
            <person name="Kikuchi T."/>
        </authorList>
    </citation>
    <scope>NUCLEOTIDE SEQUENCE</scope>
    <source>
        <strain evidence="2">PS1010</strain>
    </source>
</reference>
<evidence type="ECO:0000313" key="2">
    <source>
        <dbReference type="EMBL" id="CAI5450776.1"/>
    </source>
</evidence>
<comment type="caution">
    <text evidence="2">The sequence shown here is derived from an EMBL/GenBank/DDBJ whole genome shotgun (WGS) entry which is preliminary data.</text>
</comment>
<dbReference type="EMBL" id="CANHGI010000005">
    <property type="protein sequence ID" value="CAI5450776.1"/>
    <property type="molecule type" value="Genomic_DNA"/>
</dbReference>
<gene>
    <name evidence="2" type="ORF">CAMP_LOCUS13413</name>
</gene>
<evidence type="ECO:0000256" key="1">
    <source>
        <dbReference type="SAM" id="MobiDB-lite"/>
    </source>
</evidence>
<protein>
    <submittedName>
        <fullName evidence="2">Uncharacterized protein</fullName>
    </submittedName>
</protein>
<dbReference type="AlphaFoldDB" id="A0A9P1N7C6"/>
<feature type="compositionally biased region" description="Basic and acidic residues" evidence="1">
    <location>
        <begin position="23"/>
        <end position="44"/>
    </location>
</feature>
<name>A0A9P1N7C6_9PELO</name>
<proteinExistence type="predicted"/>
<keyword evidence="3" id="KW-1185">Reference proteome</keyword>
<evidence type="ECO:0000313" key="3">
    <source>
        <dbReference type="Proteomes" id="UP001152747"/>
    </source>
</evidence>